<dbReference type="EMBL" id="AFCE01000095">
    <property type="protein sequence ID" value="EGL83601.1"/>
    <property type="molecule type" value="Genomic_DNA"/>
</dbReference>
<evidence type="ECO:0000313" key="1">
    <source>
        <dbReference type="EMBL" id="EGL83601.1"/>
    </source>
</evidence>
<organism evidence="1 2">
    <name type="scientific">Caldalkalibacillus thermarum (strain TA2.A1)</name>
    <dbReference type="NCBI Taxonomy" id="986075"/>
    <lineage>
        <taxon>Bacteria</taxon>
        <taxon>Bacillati</taxon>
        <taxon>Bacillota</taxon>
        <taxon>Bacilli</taxon>
        <taxon>Bacillales</taxon>
        <taxon>Bacillaceae</taxon>
        <taxon>Caldalkalibacillus</taxon>
    </lineage>
</organism>
<dbReference type="AlphaFoldDB" id="F5L4Y8"/>
<comment type="caution">
    <text evidence="1">The sequence shown here is derived from an EMBL/GenBank/DDBJ whole genome shotgun (WGS) entry which is preliminary data.</text>
</comment>
<accession>F5L4Y8</accession>
<gene>
    <name evidence="1" type="ORF">CathTA2_0851</name>
</gene>
<name>F5L4Y8_CALTT</name>
<reference evidence="1 2" key="1">
    <citation type="journal article" date="2011" name="J. Bacteriol.">
        <title>Draft genome sequence of the thermoalkaliphilic Caldalkalibacillus thermarum strain TA2.A1.</title>
        <authorList>
            <person name="Kalamorz F."/>
            <person name="Keis S."/>
            <person name="McMillan D.G."/>
            <person name="Olsson K."/>
            <person name="Stanton J.A."/>
            <person name="Stockwell P."/>
            <person name="Black M.A."/>
            <person name="Klingeman D.M."/>
            <person name="Land M.L."/>
            <person name="Han C.S."/>
            <person name="Martin S.L."/>
            <person name="Becher S.A."/>
            <person name="Peddie C.J."/>
            <person name="Morgan H.W."/>
            <person name="Matthies D."/>
            <person name="Preiss L."/>
            <person name="Meier T."/>
            <person name="Brown S.D."/>
            <person name="Cook G.M."/>
        </authorList>
    </citation>
    <scope>NUCLEOTIDE SEQUENCE [LARGE SCALE GENOMIC DNA]</scope>
    <source>
        <strain evidence="1 2">TA2.A1</strain>
    </source>
</reference>
<proteinExistence type="predicted"/>
<evidence type="ECO:0000313" key="2">
    <source>
        <dbReference type="Proteomes" id="UP000010716"/>
    </source>
</evidence>
<protein>
    <submittedName>
        <fullName evidence="1">Uncharacterized protein</fullName>
    </submittedName>
</protein>
<sequence>MEEVMLNPGESHLIELVDSCYISIPFKMTLSDPVG</sequence>
<dbReference type="Proteomes" id="UP000010716">
    <property type="component" value="Unassembled WGS sequence"/>
</dbReference>